<reference evidence="1" key="1">
    <citation type="submission" date="2014-11" db="EMBL/GenBank/DDBJ databases">
        <authorList>
            <person name="Amaro Gonzalez C."/>
        </authorList>
    </citation>
    <scope>NUCLEOTIDE SEQUENCE</scope>
</reference>
<dbReference type="AlphaFoldDB" id="A0A0E9PVN9"/>
<evidence type="ECO:0000313" key="1">
    <source>
        <dbReference type="EMBL" id="JAH08165.1"/>
    </source>
</evidence>
<sequence length="41" mass="4577">MVGKTLSTHFMLPYISCVKSIRVSTLFPLEPHPFSTIHSAC</sequence>
<proteinExistence type="predicted"/>
<organism evidence="1">
    <name type="scientific">Anguilla anguilla</name>
    <name type="common">European freshwater eel</name>
    <name type="synonym">Muraena anguilla</name>
    <dbReference type="NCBI Taxonomy" id="7936"/>
    <lineage>
        <taxon>Eukaryota</taxon>
        <taxon>Metazoa</taxon>
        <taxon>Chordata</taxon>
        <taxon>Craniata</taxon>
        <taxon>Vertebrata</taxon>
        <taxon>Euteleostomi</taxon>
        <taxon>Actinopterygii</taxon>
        <taxon>Neopterygii</taxon>
        <taxon>Teleostei</taxon>
        <taxon>Anguilliformes</taxon>
        <taxon>Anguillidae</taxon>
        <taxon>Anguilla</taxon>
    </lineage>
</organism>
<protein>
    <submittedName>
        <fullName evidence="1">Uncharacterized protein</fullName>
    </submittedName>
</protein>
<accession>A0A0E9PVN9</accession>
<dbReference type="EMBL" id="GBXM01100412">
    <property type="protein sequence ID" value="JAH08165.1"/>
    <property type="molecule type" value="Transcribed_RNA"/>
</dbReference>
<name>A0A0E9PVN9_ANGAN</name>
<reference evidence="1" key="2">
    <citation type="journal article" date="2015" name="Fish Shellfish Immunol.">
        <title>Early steps in the European eel (Anguilla anguilla)-Vibrio vulnificus interaction in the gills: Role of the RtxA13 toxin.</title>
        <authorList>
            <person name="Callol A."/>
            <person name="Pajuelo D."/>
            <person name="Ebbesson L."/>
            <person name="Teles M."/>
            <person name="MacKenzie S."/>
            <person name="Amaro C."/>
        </authorList>
    </citation>
    <scope>NUCLEOTIDE SEQUENCE</scope>
</reference>